<gene>
    <name evidence="2" type="ORF">GCU54_15205</name>
</gene>
<proteinExistence type="predicted"/>
<evidence type="ECO:0000313" key="3">
    <source>
        <dbReference type="Proteomes" id="UP000471126"/>
    </source>
</evidence>
<feature type="region of interest" description="Disordered" evidence="1">
    <location>
        <begin position="1"/>
        <end position="77"/>
    </location>
</feature>
<evidence type="ECO:0000256" key="1">
    <source>
        <dbReference type="SAM" id="MobiDB-lite"/>
    </source>
</evidence>
<dbReference type="AlphaFoldDB" id="A0A6P0GJ96"/>
<feature type="compositionally biased region" description="Low complexity" evidence="1">
    <location>
        <begin position="67"/>
        <end position="77"/>
    </location>
</feature>
<feature type="region of interest" description="Disordered" evidence="1">
    <location>
        <begin position="108"/>
        <end position="137"/>
    </location>
</feature>
<reference evidence="2 3" key="1">
    <citation type="submission" date="2019-12" db="EMBL/GenBank/DDBJ databases">
        <title>WGS of CPCC 203550 I12A-02606.</title>
        <authorList>
            <person name="Jiang Z."/>
        </authorList>
    </citation>
    <scope>NUCLEOTIDE SEQUENCE [LARGE SCALE GENOMIC DNA]</scope>
    <source>
        <strain evidence="2 3">I12A-02606</strain>
    </source>
</reference>
<comment type="caution">
    <text evidence="2">The sequence shown here is derived from an EMBL/GenBank/DDBJ whole genome shotgun (WGS) entry which is preliminary data.</text>
</comment>
<accession>A0A6P0GJ96</accession>
<dbReference type="Proteomes" id="UP000471126">
    <property type="component" value="Unassembled WGS sequence"/>
</dbReference>
<evidence type="ECO:0000313" key="2">
    <source>
        <dbReference type="EMBL" id="NEM07349.1"/>
    </source>
</evidence>
<dbReference type="EMBL" id="JAAGWE010000026">
    <property type="protein sequence ID" value="NEM07349.1"/>
    <property type="molecule type" value="Genomic_DNA"/>
</dbReference>
<name>A0A6P0GJ96_9ACTN</name>
<sequence>MGRHAAADGAGTDPIVAAALASQPDGTPVTRHAPDAVPGAQGTEGDLGWPGDTTTGGGLGWPGSTDQGPAGPAPVAQASADLAPVDQAPVDQGRGADEADATARMAAVPAVPGTVSDGEPEPPGPRGWRRLFGGHAA</sequence>
<protein>
    <submittedName>
        <fullName evidence="2">Uncharacterized protein</fullName>
    </submittedName>
</protein>
<organism evidence="2 3">
    <name type="scientific">Geodermatophilus normandii</name>
    <dbReference type="NCBI Taxonomy" id="1137989"/>
    <lineage>
        <taxon>Bacteria</taxon>
        <taxon>Bacillati</taxon>
        <taxon>Actinomycetota</taxon>
        <taxon>Actinomycetes</taxon>
        <taxon>Geodermatophilales</taxon>
        <taxon>Geodermatophilaceae</taxon>
        <taxon>Geodermatophilus</taxon>
    </lineage>
</organism>
<dbReference type="RefSeq" id="WP_163477464.1">
    <property type="nucleotide sequence ID" value="NZ_JAAGWE010000026.1"/>
</dbReference>